<reference evidence="1" key="1">
    <citation type="submission" date="2023-10" db="EMBL/GenBank/DDBJ databases">
        <authorList>
            <person name="Rodriguez Cubillos JULIANA M."/>
            <person name="De Vega J."/>
        </authorList>
    </citation>
    <scope>NUCLEOTIDE SEQUENCE</scope>
</reference>
<dbReference type="EMBL" id="CASHSV030000024">
    <property type="protein sequence ID" value="CAJ2641626.1"/>
    <property type="molecule type" value="Genomic_DNA"/>
</dbReference>
<evidence type="ECO:0000313" key="1">
    <source>
        <dbReference type="EMBL" id="CAJ2641626.1"/>
    </source>
</evidence>
<dbReference type="Proteomes" id="UP001177021">
    <property type="component" value="Unassembled WGS sequence"/>
</dbReference>
<organism evidence="1 2">
    <name type="scientific">Trifolium pratense</name>
    <name type="common">Red clover</name>
    <dbReference type="NCBI Taxonomy" id="57577"/>
    <lineage>
        <taxon>Eukaryota</taxon>
        <taxon>Viridiplantae</taxon>
        <taxon>Streptophyta</taxon>
        <taxon>Embryophyta</taxon>
        <taxon>Tracheophyta</taxon>
        <taxon>Spermatophyta</taxon>
        <taxon>Magnoliopsida</taxon>
        <taxon>eudicotyledons</taxon>
        <taxon>Gunneridae</taxon>
        <taxon>Pentapetalae</taxon>
        <taxon>rosids</taxon>
        <taxon>fabids</taxon>
        <taxon>Fabales</taxon>
        <taxon>Fabaceae</taxon>
        <taxon>Papilionoideae</taxon>
        <taxon>50 kb inversion clade</taxon>
        <taxon>NPAAA clade</taxon>
        <taxon>Hologalegina</taxon>
        <taxon>IRL clade</taxon>
        <taxon>Trifolieae</taxon>
        <taxon>Trifolium</taxon>
    </lineage>
</organism>
<comment type="caution">
    <text evidence="1">The sequence shown here is derived from an EMBL/GenBank/DDBJ whole genome shotgun (WGS) entry which is preliminary data.</text>
</comment>
<keyword evidence="2" id="KW-1185">Reference proteome</keyword>
<evidence type="ECO:0000313" key="2">
    <source>
        <dbReference type="Proteomes" id="UP001177021"/>
    </source>
</evidence>
<accession>A0ACB0JCC1</accession>
<protein>
    <submittedName>
        <fullName evidence="1">Uncharacterized protein</fullName>
    </submittedName>
</protein>
<gene>
    <name evidence="1" type="ORF">MILVUS5_LOCUS11233</name>
</gene>
<name>A0ACB0JCC1_TRIPR</name>
<proteinExistence type="predicted"/>
<sequence>MLQEESEVGLVTRSAGKKPLYGSPRTRSKVIPTSEVKKKSLKRKEPPSSDSDFERETSVATSSGTSRRSVEGKKVSVSVPYAPLDNISFHLENGSTRWKYVYHRRLALERNLKGDVLKCKNVVDVLTHAGLMRKMTDLGDCFDMLVREFVVNVADNCDDPKNPEYMEVFVRGRCVHFSPSIINKFLGRSE</sequence>